<evidence type="ECO:0000313" key="3">
    <source>
        <dbReference type="Proteomes" id="UP001231616"/>
    </source>
</evidence>
<proteinExistence type="predicted"/>
<reference evidence="2 3" key="1">
    <citation type="submission" date="2023-08" db="EMBL/GenBank/DDBJ databases">
        <authorList>
            <person name="Joshi A."/>
            <person name="Thite S."/>
        </authorList>
    </citation>
    <scope>NUCLEOTIDE SEQUENCE [LARGE SCALE GENOMIC DNA]</scope>
    <source>
        <strain evidence="2 3">AC40</strain>
    </source>
</reference>
<dbReference type="EMBL" id="JAUZVZ010000018">
    <property type="protein sequence ID" value="MDP4537063.1"/>
    <property type="molecule type" value="Genomic_DNA"/>
</dbReference>
<dbReference type="Gene3D" id="1.10.260.40">
    <property type="entry name" value="lambda repressor-like DNA-binding domains"/>
    <property type="match status" value="1"/>
</dbReference>
<dbReference type="SMART" id="SM00530">
    <property type="entry name" value="HTH_XRE"/>
    <property type="match status" value="1"/>
</dbReference>
<organism evidence="2 3">
    <name type="scientific">Alkalimonas collagenimarina</name>
    <dbReference type="NCBI Taxonomy" id="400390"/>
    <lineage>
        <taxon>Bacteria</taxon>
        <taxon>Pseudomonadati</taxon>
        <taxon>Pseudomonadota</taxon>
        <taxon>Gammaproteobacteria</taxon>
        <taxon>Alkalimonas</taxon>
    </lineage>
</organism>
<comment type="caution">
    <text evidence="2">The sequence shown here is derived from an EMBL/GenBank/DDBJ whole genome shotgun (WGS) entry which is preliminary data.</text>
</comment>
<dbReference type="Pfam" id="PF01381">
    <property type="entry name" value="HTH_3"/>
    <property type="match status" value="1"/>
</dbReference>
<accession>A0ABT9H185</accession>
<evidence type="ECO:0000313" key="2">
    <source>
        <dbReference type="EMBL" id="MDP4537063.1"/>
    </source>
</evidence>
<dbReference type="PROSITE" id="PS50943">
    <property type="entry name" value="HTH_CROC1"/>
    <property type="match status" value="1"/>
</dbReference>
<sequence length="140" mass="15342">MKVTIKNTAHIGMIIKMARLSQDLDQFSAASLSGVGQSFLSHIENGKETAQIGKVLDVLTTLGVRIELALPLDVDVDAFRTLSGSGKDTIRAVMGDAEMKHTSPVGYRPRLERDSDIPAPDADQVFEYMDKIKSTRVKRP</sequence>
<dbReference type="InterPro" id="IPR010982">
    <property type="entry name" value="Lambda_DNA-bd_dom_sf"/>
</dbReference>
<dbReference type="Proteomes" id="UP001231616">
    <property type="component" value="Unassembled WGS sequence"/>
</dbReference>
<dbReference type="CDD" id="cd00093">
    <property type="entry name" value="HTH_XRE"/>
    <property type="match status" value="1"/>
</dbReference>
<dbReference type="RefSeq" id="WP_305894324.1">
    <property type="nucleotide sequence ID" value="NZ_JAUZVZ010000018.1"/>
</dbReference>
<feature type="domain" description="HTH cro/C1-type" evidence="1">
    <location>
        <begin position="15"/>
        <end position="69"/>
    </location>
</feature>
<gene>
    <name evidence="2" type="ORF">Q3O60_12765</name>
</gene>
<keyword evidence="3" id="KW-1185">Reference proteome</keyword>
<evidence type="ECO:0000259" key="1">
    <source>
        <dbReference type="PROSITE" id="PS50943"/>
    </source>
</evidence>
<protein>
    <submittedName>
        <fullName evidence="2">Helix-turn-helix domain-containing protein</fullName>
    </submittedName>
</protein>
<dbReference type="InterPro" id="IPR001387">
    <property type="entry name" value="Cro/C1-type_HTH"/>
</dbReference>
<dbReference type="SUPFAM" id="SSF47413">
    <property type="entry name" value="lambda repressor-like DNA-binding domains"/>
    <property type="match status" value="1"/>
</dbReference>
<name>A0ABT9H185_9GAMM</name>